<gene>
    <name evidence="6" type="ORF">G5S42_39035</name>
</gene>
<dbReference type="GO" id="GO:0046872">
    <property type="term" value="F:metal ion binding"/>
    <property type="evidence" value="ECO:0007669"/>
    <property type="project" value="InterPro"/>
</dbReference>
<dbReference type="InterPro" id="IPR052032">
    <property type="entry name" value="ATP-dep_AA_Ligase"/>
</dbReference>
<keyword evidence="2 4" id="KW-0547">Nucleotide-binding</keyword>
<dbReference type="AlphaFoldDB" id="A0A7Y6K6Z0"/>
<evidence type="ECO:0000256" key="4">
    <source>
        <dbReference type="PROSITE-ProRule" id="PRU00409"/>
    </source>
</evidence>
<dbReference type="PANTHER" id="PTHR43585">
    <property type="entry name" value="FUMIPYRROLE BIOSYNTHESIS PROTEIN C"/>
    <property type="match status" value="1"/>
</dbReference>
<dbReference type="NCBIfam" id="NF005543">
    <property type="entry name" value="PRK07206.1"/>
    <property type="match status" value="1"/>
</dbReference>
<evidence type="ECO:0000313" key="6">
    <source>
        <dbReference type="EMBL" id="NUY05557.1"/>
    </source>
</evidence>
<evidence type="ECO:0000256" key="2">
    <source>
        <dbReference type="ARBA" id="ARBA00022741"/>
    </source>
</evidence>
<dbReference type="Proteomes" id="UP000594380">
    <property type="component" value="Unassembled WGS sequence"/>
</dbReference>
<dbReference type="SUPFAM" id="SSF56059">
    <property type="entry name" value="Glutathione synthetase ATP-binding domain-like"/>
    <property type="match status" value="1"/>
</dbReference>
<name>A0A7Y6K6Z0_9BURK</name>
<dbReference type="GO" id="GO:0016874">
    <property type="term" value="F:ligase activity"/>
    <property type="evidence" value="ECO:0007669"/>
    <property type="project" value="UniProtKB-KW"/>
</dbReference>
<dbReference type="PANTHER" id="PTHR43585:SF2">
    <property type="entry name" value="ATP-GRASP ENZYME FSQD"/>
    <property type="match status" value="1"/>
</dbReference>
<feature type="domain" description="ATP-grasp" evidence="5">
    <location>
        <begin position="115"/>
        <end position="313"/>
    </location>
</feature>
<dbReference type="Pfam" id="PF13535">
    <property type="entry name" value="ATP-grasp_4"/>
    <property type="match status" value="1"/>
</dbReference>
<reference evidence="6 7" key="1">
    <citation type="submission" date="2020-02" db="EMBL/GenBank/DDBJ databases">
        <title>Paraburkholderia simonii sp. nov. and Paraburkholderia youngii sp. nov. Brazilian and Mexican Mimosa-associated rhizobia.</title>
        <authorList>
            <person name="Mavima L."/>
            <person name="Beukes C.W."/>
            <person name="Chan W.Y."/>
            <person name="Palmer M."/>
            <person name="De Meyer S.E."/>
            <person name="James E.K."/>
            <person name="Venter S.N."/>
            <person name="Steenkamp E.T."/>
        </authorList>
    </citation>
    <scope>NUCLEOTIDE SEQUENCE [LARGE SCALE GENOMIC DNA]</scope>
    <source>
        <strain evidence="6 7">JPY169</strain>
    </source>
</reference>
<evidence type="ECO:0000259" key="5">
    <source>
        <dbReference type="PROSITE" id="PS50975"/>
    </source>
</evidence>
<proteinExistence type="predicted"/>
<comment type="caution">
    <text evidence="6">The sequence shown here is derived from an EMBL/GenBank/DDBJ whole genome shotgun (WGS) entry which is preliminary data.</text>
</comment>
<dbReference type="Gene3D" id="3.30.470.20">
    <property type="entry name" value="ATP-grasp fold, B domain"/>
    <property type="match status" value="1"/>
</dbReference>
<accession>A0A7Y6K6Z0</accession>
<dbReference type="RefSeq" id="WP_176112086.1">
    <property type="nucleotide sequence ID" value="NZ_JAALDK010000003.1"/>
</dbReference>
<protein>
    <submittedName>
        <fullName evidence="6">ATP-grasp domain-containing protein</fullName>
    </submittedName>
</protein>
<dbReference type="InterPro" id="IPR011761">
    <property type="entry name" value="ATP-grasp"/>
</dbReference>
<evidence type="ECO:0000256" key="3">
    <source>
        <dbReference type="ARBA" id="ARBA00022840"/>
    </source>
</evidence>
<evidence type="ECO:0000256" key="1">
    <source>
        <dbReference type="ARBA" id="ARBA00022598"/>
    </source>
</evidence>
<keyword evidence="1" id="KW-0436">Ligase</keyword>
<sequence length="418" mass="46564">MQTRSRNVIVIVNGWYSGRYLAPAFVGHGYECIHVSSTERTSRFGYNPLDYIANFSLERNTLSELLAKLRAYSVKAIMPGCESGVVVADLLADNFTVPRNDAATTSARRNKFHMIEALRKTGVPSMRQFASQSLSELLTWYSESELGTVIFKPTMGARSDGVVLCSSNNDIKAAFAANHGKTNVTGVVNTEFVIQERLQGDELMVNSVSCEGDHFVTDMWIGVGGLEDRISTDDYAELVMRRTEIFEKVERYVLDTLDALGIRNGAAHCEVMLTVDGPRLIECGARLSGAQLFAAVEEAQGYSQLSVTVETVLNPGQFRWRANALRASRQEGLRFVYMCSNRAGHVMNNPDLSPFAELATLERMVVFPEIGDYLPKTHDSAGRPGYAFLLSNDNQALERDYVRFRELESKMFQRLLDA</sequence>
<dbReference type="EMBL" id="JAALDK010000003">
    <property type="protein sequence ID" value="NUY05557.1"/>
    <property type="molecule type" value="Genomic_DNA"/>
</dbReference>
<evidence type="ECO:0000313" key="7">
    <source>
        <dbReference type="Proteomes" id="UP000594380"/>
    </source>
</evidence>
<dbReference type="PROSITE" id="PS50975">
    <property type="entry name" value="ATP_GRASP"/>
    <property type="match status" value="1"/>
</dbReference>
<organism evidence="6 7">
    <name type="scientific">Paraburkholderia youngii</name>
    <dbReference type="NCBI Taxonomy" id="2782701"/>
    <lineage>
        <taxon>Bacteria</taxon>
        <taxon>Pseudomonadati</taxon>
        <taxon>Pseudomonadota</taxon>
        <taxon>Betaproteobacteria</taxon>
        <taxon>Burkholderiales</taxon>
        <taxon>Burkholderiaceae</taxon>
        <taxon>Paraburkholderia</taxon>
    </lineage>
</organism>
<dbReference type="GeneID" id="301106349"/>
<keyword evidence="3 4" id="KW-0067">ATP-binding</keyword>
<dbReference type="GO" id="GO:0005524">
    <property type="term" value="F:ATP binding"/>
    <property type="evidence" value="ECO:0007669"/>
    <property type="project" value="UniProtKB-UniRule"/>
</dbReference>